<name>A0A814WKA8_ADIRI</name>
<feature type="transmembrane region" description="Helical" evidence="1">
    <location>
        <begin position="772"/>
        <end position="794"/>
    </location>
</feature>
<dbReference type="Proteomes" id="UP000663852">
    <property type="component" value="Unassembled WGS sequence"/>
</dbReference>
<keyword evidence="1" id="KW-0812">Transmembrane</keyword>
<evidence type="ECO:0000313" key="2">
    <source>
        <dbReference type="EMBL" id="CAF1199592.1"/>
    </source>
</evidence>
<accession>A0A814WKA8</accession>
<feature type="transmembrane region" description="Helical" evidence="1">
    <location>
        <begin position="376"/>
        <end position="402"/>
    </location>
</feature>
<proteinExistence type="predicted"/>
<organism evidence="2 3">
    <name type="scientific">Adineta ricciae</name>
    <name type="common">Rotifer</name>
    <dbReference type="NCBI Taxonomy" id="249248"/>
    <lineage>
        <taxon>Eukaryota</taxon>
        <taxon>Metazoa</taxon>
        <taxon>Spiralia</taxon>
        <taxon>Gnathifera</taxon>
        <taxon>Rotifera</taxon>
        <taxon>Eurotatoria</taxon>
        <taxon>Bdelloidea</taxon>
        <taxon>Adinetida</taxon>
        <taxon>Adinetidae</taxon>
        <taxon>Adineta</taxon>
    </lineage>
</organism>
<feature type="transmembrane region" description="Helical" evidence="1">
    <location>
        <begin position="846"/>
        <end position="864"/>
    </location>
</feature>
<gene>
    <name evidence="2" type="ORF">EDS130_LOCUS25285</name>
</gene>
<feature type="transmembrane region" description="Helical" evidence="1">
    <location>
        <begin position="470"/>
        <end position="490"/>
    </location>
</feature>
<sequence>MDYFRRLKHRFYTLNLFESALSSINEFQASTERLSTRIYLIVLLISLTISTVYFSLSIEIKTFIIDKPSQITYEKLQKNHASTLLCPCSTNTILYRNFLSISPVYHEICSSGFISDQWLTSLHNINRTRYYQLDFRATATSLFQLLRTFCEWNKRKNQIAINQFETTMFLSRFVISPEDFIKEAKLMFSFFDRLIVRQHEQIPFIVLESVAANQLVPAVQTIGVFKKDNHQRIYLSYGSWRRFCFCSHNGNCRDEMRLYNDLFSFQSDGIYNDNLSPYANVSGFLTGCYVLYSLRLSNLQCLYDQTCVDLMKHTNYSFLKPLERHSNKSMISSTSGFIGATDYFIRHWQKNARYSNYYNICSPSYCQYSIEQRVNLLSILTNIFSLYGGLIMVYQMLIPIIVTKVRMWWTHRGKQPANVDGQNEVLPIRTRLLRLFLFVRSILVELNVFTGNVPPNNLNEIQSERLATRVYIMLLLLISLPLLLANIFTVRVHIETKENLTEPVFEQLHSRYGNSLRCLCRNIIIPFDEFSQNTYKMHRICKNSQFINSEWFLYFPFSIRHQFTMLNSICERSRTTIDIAHEAFRLLEMKTEHVMPRELLYTQMHTVHHQLQAQTKAEILTPFHLNRILMHSDKLMTRSHIPIYHPSGEIETIFNSYNNGTCNCALTSKCIIEIVPSFYIGCYPTDSLLQSTLECFYSTDCVALLESFRPNPMSNTTVLNPNETGFARNTTIESMLDALMLEEWNIKINYTKYYTLCNPNNCTYSYPERANLISGVILSLSLLSGLNVLLKLLVPMFFKIIRTYFLHRRNHFNFKVFISSWNTFPSYASRRGDINRLNTEKSATQTYVVIFILCFISIAAYKIVNAPMKAEIVYNPTQSVFQDLEKKYGLAMTCPCKQISMNYGSFLSISPIFHQVCSSYWISPSWFSFLFETSNSTYNHLFILSQFQFLSYICQISRSFASHAIFAFTNDTYISLQVIRESTFNSETSSLMSKFLFINSKSISEIIEFMQGLTHGSGIVSALYTNWKLVLSNEDNITMFTDPISYGNCSCGVYSSCTEVTMIPGLRIGCYPSSAMMQSTLECFYNTTCISMFFGAKKWATLSIDNRSRFSPSQTIKAIIEQLMIEQWINITNYTLYYEKCAPTSCSYSYPERFNYIYIITMLTSLYGGLTMVLRVGVYYVVTYIRSLARCRRRVGLDDCINSDQRRAAVRRHHQEIELPVSISDPPRVLLTVRAQISHITTV</sequence>
<feature type="transmembrane region" description="Helical" evidence="1">
    <location>
        <begin position="38"/>
        <end position="56"/>
    </location>
</feature>
<comment type="caution">
    <text evidence="2">The sequence shown here is derived from an EMBL/GenBank/DDBJ whole genome shotgun (WGS) entry which is preliminary data.</text>
</comment>
<evidence type="ECO:0000256" key="1">
    <source>
        <dbReference type="SAM" id="Phobius"/>
    </source>
</evidence>
<feature type="transmembrane region" description="Helical" evidence="1">
    <location>
        <begin position="1156"/>
        <end position="1182"/>
    </location>
</feature>
<keyword evidence="1" id="KW-1133">Transmembrane helix</keyword>
<evidence type="ECO:0000313" key="3">
    <source>
        <dbReference type="Proteomes" id="UP000663852"/>
    </source>
</evidence>
<protein>
    <submittedName>
        <fullName evidence="2">Uncharacterized protein</fullName>
    </submittedName>
</protein>
<dbReference type="AlphaFoldDB" id="A0A814WKA8"/>
<keyword evidence="1" id="KW-0472">Membrane</keyword>
<dbReference type="EMBL" id="CAJNOJ010000148">
    <property type="protein sequence ID" value="CAF1199592.1"/>
    <property type="molecule type" value="Genomic_DNA"/>
</dbReference>
<reference evidence="2" key="1">
    <citation type="submission" date="2021-02" db="EMBL/GenBank/DDBJ databases">
        <authorList>
            <person name="Nowell W R."/>
        </authorList>
    </citation>
    <scope>NUCLEOTIDE SEQUENCE</scope>
</reference>